<dbReference type="InterPro" id="IPR001333">
    <property type="entry name" value="Peptidase_M32_Taq"/>
</dbReference>
<comment type="similarity">
    <text evidence="1">Belongs to the peptidase M32 family.</text>
</comment>
<dbReference type="PROSITE" id="PS52034">
    <property type="entry name" value="PEPTIDASE_M32"/>
    <property type="match status" value="1"/>
</dbReference>
<keyword evidence="1" id="KW-0645">Protease</keyword>
<organism evidence="2 3">
    <name type="scientific">Evansella tamaricis</name>
    <dbReference type="NCBI Taxonomy" id="2069301"/>
    <lineage>
        <taxon>Bacteria</taxon>
        <taxon>Bacillati</taxon>
        <taxon>Bacillota</taxon>
        <taxon>Bacilli</taxon>
        <taxon>Bacillales</taxon>
        <taxon>Bacillaceae</taxon>
        <taxon>Evansella</taxon>
    </lineage>
</organism>
<name>A0ABS6JMF5_9BACI</name>
<proteinExistence type="inferred from homology"/>
<accession>A0ABS6JMF5</accession>
<dbReference type="CDD" id="cd06460">
    <property type="entry name" value="M32_Taq"/>
    <property type="match status" value="1"/>
</dbReference>
<dbReference type="PANTHER" id="PTHR34217">
    <property type="entry name" value="METAL-DEPENDENT CARBOXYPEPTIDASE"/>
    <property type="match status" value="1"/>
</dbReference>
<comment type="catalytic activity">
    <reaction evidence="1">
        <text>Release of a C-terminal amino acid with broad specificity, except for -Pro.</text>
        <dbReference type="EC" id="3.4.17.19"/>
    </reaction>
</comment>
<dbReference type="EMBL" id="JAHQCS010000186">
    <property type="protein sequence ID" value="MBU9714859.1"/>
    <property type="molecule type" value="Genomic_DNA"/>
</dbReference>
<evidence type="ECO:0000256" key="1">
    <source>
        <dbReference type="PIRNR" id="PIRNR006615"/>
    </source>
</evidence>
<keyword evidence="1" id="KW-0378">Hydrolase</keyword>
<dbReference type="Proteomes" id="UP000784880">
    <property type="component" value="Unassembled WGS sequence"/>
</dbReference>
<protein>
    <recommendedName>
        <fullName evidence="1">Metal-dependent carboxypeptidase</fullName>
        <ecNumber evidence="1">3.4.17.19</ecNumber>
    </recommendedName>
</protein>
<reference evidence="2 3" key="1">
    <citation type="submission" date="2021-06" db="EMBL/GenBank/DDBJ databases">
        <title>Bacillus sp. RD4P76, an endophyte from a halophyte.</title>
        <authorList>
            <person name="Sun J.-Q."/>
        </authorList>
    </citation>
    <scope>NUCLEOTIDE SEQUENCE [LARGE SCALE GENOMIC DNA]</scope>
    <source>
        <strain evidence="2 3">CGMCC 1.15917</strain>
    </source>
</reference>
<gene>
    <name evidence="2" type="ORF">KS419_24240</name>
</gene>
<dbReference type="PANTHER" id="PTHR34217:SF1">
    <property type="entry name" value="CARBOXYPEPTIDASE 1"/>
    <property type="match status" value="1"/>
</dbReference>
<sequence>MIWRYNKKAKSNHCKLLHKSKGECVLSIEKKATAFREYLKKISNYQEAIGLMAWDLRTGAPKKGVEQRSEVLGTLSSEVFSMKTSEEMKGFLDELTEEKTFGQLDEVTKGCLLECQKEYKKLTKVPAEEYSKFVVLTAKAESAWAEAKEKNDFPSFQPYLEKIVDFNRKYVDWIGYEGNKYNTLLDEYEPGLTVDILDGVFGQLREEIVPLVKEVTEASNQPATDFLFKHFPSKDQEALSKEILSSMQYDFDAGRLDTTVHPFAIGLNPGDVRVTTKYDEKDFRTAVFGTIHEGGHALYEQNIDKKYIGTPLCTGTSMGIHESQSLFWENFVGRNKAFWEKNYSLLKRYSPGQFDDVDLETFFRGINVAGPSFIRIEADEMTYSLHIILRYELEKALINGELEVKDLPDAWNDKMEEFLGIRPATDAEGVLQDVHWSGGSFGYFPSYALGYVYAAQLKKAMDKDIPNFDNLLQAGELAPIKEWLTANVHQYGKRKLPLDILKDVTGEGVNATYLIDYLKTKYRTVYQLV</sequence>
<dbReference type="EC" id="3.4.17.19" evidence="1"/>
<keyword evidence="1 2" id="KW-0121">Carboxypeptidase</keyword>
<comment type="caution">
    <text evidence="2">The sequence shown here is derived from an EMBL/GenBank/DDBJ whole genome shotgun (WGS) entry which is preliminary data.</text>
</comment>
<comment type="function">
    <text evidence="1">Broad specificity carboxypetidase that releases amino acids sequentially from the C-terminus, including neutral, aromatic, polar and basic residues.</text>
</comment>
<dbReference type="Pfam" id="PF02074">
    <property type="entry name" value="Peptidase_M32"/>
    <property type="match status" value="1"/>
</dbReference>
<evidence type="ECO:0000313" key="2">
    <source>
        <dbReference type="EMBL" id="MBU9714859.1"/>
    </source>
</evidence>
<keyword evidence="3" id="KW-1185">Reference proteome</keyword>
<dbReference type="PIRSF" id="PIRSF006615">
    <property type="entry name" value="Zn_crbxpep_Taq"/>
    <property type="match status" value="1"/>
</dbReference>
<keyword evidence="1" id="KW-0482">Metalloprotease</keyword>
<dbReference type="GO" id="GO:0004180">
    <property type="term" value="F:carboxypeptidase activity"/>
    <property type="evidence" value="ECO:0007669"/>
    <property type="project" value="UniProtKB-KW"/>
</dbReference>
<evidence type="ECO:0000313" key="3">
    <source>
        <dbReference type="Proteomes" id="UP000784880"/>
    </source>
</evidence>
<keyword evidence="1" id="KW-0479">Metal-binding</keyword>